<evidence type="ECO:0000313" key="4">
    <source>
        <dbReference type="Proteomes" id="UP000521872"/>
    </source>
</evidence>
<feature type="transmembrane region" description="Helical" evidence="2">
    <location>
        <begin position="46"/>
        <end position="69"/>
    </location>
</feature>
<evidence type="ECO:0000256" key="1">
    <source>
        <dbReference type="SAM" id="MobiDB-lite"/>
    </source>
</evidence>
<evidence type="ECO:0000256" key="2">
    <source>
        <dbReference type="SAM" id="Phobius"/>
    </source>
</evidence>
<protein>
    <submittedName>
        <fullName evidence="3">Uncharacterized protein</fullName>
    </submittedName>
</protein>
<feature type="region of interest" description="Disordered" evidence="1">
    <location>
        <begin position="182"/>
        <end position="219"/>
    </location>
</feature>
<keyword evidence="2" id="KW-0812">Transmembrane</keyword>
<evidence type="ECO:0000313" key="3">
    <source>
        <dbReference type="EMBL" id="KAF4615692.1"/>
    </source>
</evidence>
<comment type="caution">
    <text evidence="3">The sequence shown here is derived from an EMBL/GenBank/DDBJ whole genome shotgun (WGS) entry which is preliminary data.</text>
</comment>
<proteinExistence type="predicted"/>
<dbReference type="Proteomes" id="UP000521872">
    <property type="component" value="Unassembled WGS sequence"/>
</dbReference>
<dbReference type="AlphaFoldDB" id="A0A8H4QQV4"/>
<organism evidence="3 4">
    <name type="scientific">Agrocybe pediades</name>
    <dbReference type="NCBI Taxonomy" id="84607"/>
    <lineage>
        <taxon>Eukaryota</taxon>
        <taxon>Fungi</taxon>
        <taxon>Dikarya</taxon>
        <taxon>Basidiomycota</taxon>
        <taxon>Agaricomycotina</taxon>
        <taxon>Agaricomycetes</taxon>
        <taxon>Agaricomycetidae</taxon>
        <taxon>Agaricales</taxon>
        <taxon>Agaricineae</taxon>
        <taxon>Strophariaceae</taxon>
        <taxon>Agrocybe</taxon>
    </lineage>
</organism>
<keyword evidence="2" id="KW-1133">Transmembrane helix</keyword>
<dbReference type="EMBL" id="JAACJL010000034">
    <property type="protein sequence ID" value="KAF4615692.1"/>
    <property type="molecule type" value="Genomic_DNA"/>
</dbReference>
<reference evidence="3 4" key="1">
    <citation type="submission" date="2019-12" db="EMBL/GenBank/DDBJ databases">
        <authorList>
            <person name="Floudas D."/>
            <person name="Bentzer J."/>
            <person name="Ahren D."/>
            <person name="Johansson T."/>
            <person name="Persson P."/>
            <person name="Tunlid A."/>
        </authorList>
    </citation>
    <scope>NUCLEOTIDE SEQUENCE [LARGE SCALE GENOMIC DNA]</scope>
    <source>
        <strain evidence="3 4">CBS 102.39</strain>
    </source>
</reference>
<accession>A0A8H4QQV4</accession>
<keyword evidence="4" id="KW-1185">Reference proteome</keyword>
<sequence>MTQSDKISTLINFCTIITTDGSYQTNGGLPIALGGSTNHPSHSVPLSVGCIVGGIAVILLFLLFLLFYLRRQRGLATGHLHTTADSTPGDMLRSTHGGITPFVLGDTHRQTSIGSAASPSNCNPATTGLPTTILLVYGEKHADQLVTETVLNSNTSAFPTDVNNVNIGANTNSIFVAHHLNDQNADNAPNTPSHSAQPARLSMSSHLAGTNDSPPLYQS</sequence>
<name>A0A8H4QQV4_9AGAR</name>
<gene>
    <name evidence="3" type="ORF">D9613_012556</name>
</gene>
<keyword evidence="2" id="KW-0472">Membrane</keyword>